<evidence type="ECO:0000313" key="16">
    <source>
        <dbReference type="EMBL" id="MFC3208942.1"/>
    </source>
</evidence>
<evidence type="ECO:0000256" key="6">
    <source>
        <dbReference type="ARBA" id="ARBA00022692"/>
    </source>
</evidence>
<evidence type="ECO:0000313" key="17">
    <source>
        <dbReference type="Proteomes" id="UP001595583"/>
    </source>
</evidence>
<reference evidence="17" key="1">
    <citation type="journal article" date="2019" name="Int. J. Syst. Evol. Microbiol.">
        <title>The Global Catalogue of Microorganisms (GCM) 10K type strain sequencing project: providing services to taxonomists for standard genome sequencing and annotation.</title>
        <authorList>
            <consortium name="The Broad Institute Genomics Platform"/>
            <consortium name="The Broad Institute Genome Sequencing Center for Infectious Disease"/>
            <person name="Wu L."/>
            <person name="Ma J."/>
        </authorList>
    </citation>
    <scope>NUCLEOTIDE SEQUENCE [LARGE SCALE GENOMIC DNA]</scope>
    <source>
        <strain evidence="17">KCTC 52165</strain>
    </source>
</reference>
<evidence type="ECO:0000256" key="3">
    <source>
        <dbReference type="ARBA" id="ARBA00022475"/>
    </source>
</evidence>
<keyword evidence="7" id="KW-0547">Nucleotide-binding</keyword>
<keyword evidence="11" id="KW-0443">Lipid metabolism</keyword>
<proteinExistence type="inferred from homology"/>
<comment type="similarity">
    <text evidence="2">Belongs to the bacterial diacylglycerol kinase family.</text>
</comment>
<evidence type="ECO:0000256" key="1">
    <source>
        <dbReference type="ARBA" id="ARBA00004651"/>
    </source>
</evidence>
<keyword evidence="6 15" id="KW-0812">Transmembrane</keyword>
<evidence type="ECO:0000256" key="4">
    <source>
        <dbReference type="ARBA" id="ARBA00022516"/>
    </source>
</evidence>
<feature type="transmembrane region" description="Helical" evidence="15">
    <location>
        <begin position="92"/>
        <end position="113"/>
    </location>
</feature>
<evidence type="ECO:0000256" key="12">
    <source>
        <dbReference type="ARBA" id="ARBA00023136"/>
    </source>
</evidence>
<evidence type="ECO:0000256" key="9">
    <source>
        <dbReference type="ARBA" id="ARBA00022840"/>
    </source>
</evidence>
<comment type="subcellular location">
    <subcellularLocation>
        <location evidence="1">Cell membrane</location>
        <topology evidence="1">Multi-pass membrane protein</topology>
    </subcellularLocation>
</comment>
<gene>
    <name evidence="16" type="ORF">ACFOHJ_22210</name>
</gene>
<keyword evidence="9" id="KW-0067">ATP-binding</keyword>
<keyword evidence="10 15" id="KW-1133">Transmembrane helix</keyword>
<evidence type="ECO:0000256" key="15">
    <source>
        <dbReference type="SAM" id="Phobius"/>
    </source>
</evidence>
<keyword evidence="14" id="KW-1208">Phospholipid metabolism</keyword>
<name>A0ABV7KGR8_9HYPH</name>
<keyword evidence="5 16" id="KW-0808">Transferase</keyword>
<dbReference type="GO" id="GO:0004143">
    <property type="term" value="F:ATP-dependent diacylglycerol kinase activity"/>
    <property type="evidence" value="ECO:0007669"/>
    <property type="project" value="UniProtKB-EC"/>
</dbReference>
<keyword evidence="3" id="KW-1003">Cell membrane</keyword>
<dbReference type="EMBL" id="JBHRTK010000031">
    <property type="protein sequence ID" value="MFC3208942.1"/>
    <property type="molecule type" value="Genomic_DNA"/>
</dbReference>
<dbReference type="Pfam" id="PF01219">
    <property type="entry name" value="DAGK_prokar"/>
    <property type="match status" value="1"/>
</dbReference>
<organism evidence="16 17">
    <name type="scientific">Aquamicrobium soli</name>
    <dbReference type="NCBI Taxonomy" id="1811518"/>
    <lineage>
        <taxon>Bacteria</taxon>
        <taxon>Pseudomonadati</taxon>
        <taxon>Pseudomonadota</taxon>
        <taxon>Alphaproteobacteria</taxon>
        <taxon>Hyphomicrobiales</taxon>
        <taxon>Phyllobacteriaceae</taxon>
        <taxon>Aquamicrobium</taxon>
    </lineage>
</organism>
<dbReference type="Gene3D" id="1.10.287.3610">
    <property type="match status" value="1"/>
</dbReference>
<dbReference type="EC" id="2.7.1.107" evidence="16"/>
<evidence type="ECO:0000256" key="8">
    <source>
        <dbReference type="ARBA" id="ARBA00022777"/>
    </source>
</evidence>
<feature type="transmembrane region" description="Helical" evidence="15">
    <location>
        <begin position="50"/>
        <end position="71"/>
    </location>
</feature>
<sequence>MKNRPLWERVRFALCGVKEACRRERSFRTQGVIAMLVVAGFLVLRVSLIWFAIAIMAIALVLATELTNAALEAMIDRLHPERHPEIRAAKDMAAGSVLLAGVAAVVVGLLMLISTYSTW</sequence>
<dbReference type="RefSeq" id="WP_378224929.1">
    <property type="nucleotide sequence ID" value="NZ_JBHRTK010000031.1"/>
</dbReference>
<evidence type="ECO:0000256" key="2">
    <source>
        <dbReference type="ARBA" id="ARBA00005967"/>
    </source>
</evidence>
<evidence type="ECO:0000256" key="5">
    <source>
        <dbReference type="ARBA" id="ARBA00022679"/>
    </source>
</evidence>
<dbReference type="InterPro" id="IPR000829">
    <property type="entry name" value="DAGK"/>
</dbReference>
<keyword evidence="13" id="KW-0594">Phospholipid biosynthesis</keyword>
<keyword evidence="12 15" id="KW-0472">Membrane</keyword>
<keyword evidence="4" id="KW-0444">Lipid biosynthesis</keyword>
<comment type="caution">
    <text evidence="16">The sequence shown here is derived from an EMBL/GenBank/DDBJ whole genome shotgun (WGS) entry which is preliminary data.</text>
</comment>
<keyword evidence="8 16" id="KW-0418">Kinase</keyword>
<accession>A0ABV7KGR8</accession>
<evidence type="ECO:0000256" key="7">
    <source>
        <dbReference type="ARBA" id="ARBA00022741"/>
    </source>
</evidence>
<dbReference type="Proteomes" id="UP001595583">
    <property type="component" value="Unassembled WGS sequence"/>
</dbReference>
<feature type="transmembrane region" description="Helical" evidence="15">
    <location>
        <begin position="27"/>
        <end position="44"/>
    </location>
</feature>
<dbReference type="PANTHER" id="PTHR34299:SF1">
    <property type="entry name" value="DIACYLGLYCEROL KINASE"/>
    <property type="match status" value="1"/>
</dbReference>
<dbReference type="CDD" id="cd14263">
    <property type="entry name" value="DAGK_IM_like"/>
    <property type="match status" value="1"/>
</dbReference>
<evidence type="ECO:0000256" key="14">
    <source>
        <dbReference type="ARBA" id="ARBA00023264"/>
    </source>
</evidence>
<dbReference type="PANTHER" id="PTHR34299">
    <property type="entry name" value="DIACYLGLYCEROL KINASE"/>
    <property type="match status" value="1"/>
</dbReference>
<evidence type="ECO:0000256" key="10">
    <source>
        <dbReference type="ARBA" id="ARBA00022989"/>
    </source>
</evidence>
<keyword evidence="17" id="KW-1185">Reference proteome</keyword>
<protein>
    <submittedName>
        <fullName evidence="16">Diacylglycerol kinase</fullName>
        <ecNumber evidence="16">2.7.1.107</ecNumber>
    </submittedName>
</protein>
<evidence type="ECO:0000256" key="13">
    <source>
        <dbReference type="ARBA" id="ARBA00023209"/>
    </source>
</evidence>
<dbReference type="InterPro" id="IPR036945">
    <property type="entry name" value="DAGK_sf"/>
</dbReference>
<evidence type="ECO:0000256" key="11">
    <source>
        <dbReference type="ARBA" id="ARBA00023098"/>
    </source>
</evidence>